<dbReference type="GeneID" id="30066314"/>
<proteinExistence type="predicted"/>
<evidence type="ECO:0000259" key="1">
    <source>
        <dbReference type="Pfam" id="PF06985"/>
    </source>
</evidence>
<dbReference type="RefSeq" id="XP_018755148.1">
    <property type="nucleotide sequence ID" value="XM_018897482.1"/>
</dbReference>
<feature type="domain" description="Heterokaryon incompatibility" evidence="1">
    <location>
        <begin position="188"/>
        <end position="335"/>
    </location>
</feature>
<reference evidence="2 3" key="1">
    <citation type="journal article" date="2010" name="Nature">
        <title>Comparative genomics reveals mobile pathogenicity chromosomes in Fusarium.</title>
        <authorList>
            <person name="Ma L.J."/>
            <person name="van der Does H.C."/>
            <person name="Borkovich K.A."/>
            <person name="Coleman J.J."/>
            <person name="Daboussi M.J."/>
            <person name="Di Pietro A."/>
            <person name="Dufresne M."/>
            <person name="Freitag M."/>
            <person name="Grabherr M."/>
            <person name="Henrissat B."/>
            <person name="Houterman P.M."/>
            <person name="Kang S."/>
            <person name="Shim W.B."/>
            <person name="Woloshuk C."/>
            <person name="Xie X."/>
            <person name="Xu J.R."/>
            <person name="Antoniw J."/>
            <person name="Baker S.E."/>
            <person name="Bluhm B.H."/>
            <person name="Breakspear A."/>
            <person name="Brown D.W."/>
            <person name="Butchko R.A."/>
            <person name="Chapman S."/>
            <person name="Coulson R."/>
            <person name="Coutinho P.M."/>
            <person name="Danchin E.G."/>
            <person name="Diener A."/>
            <person name="Gale L.R."/>
            <person name="Gardiner D.M."/>
            <person name="Goff S."/>
            <person name="Hammond-Kosack K.E."/>
            <person name="Hilburn K."/>
            <person name="Hua-Van A."/>
            <person name="Jonkers W."/>
            <person name="Kazan K."/>
            <person name="Kodira C.D."/>
            <person name="Koehrsen M."/>
            <person name="Kumar L."/>
            <person name="Lee Y.H."/>
            <person name="Li L."/>
            <person name="Manners J.M."/>
            <person name="Miranda-Saavedra D."/>
            <person name="Mukherjee M."/>
            <person name="Park G."/>
            <person name="Park J."/>
            <person name="Park S.Y."/>
            <person name="Proctor R.H."/>
            <person name="Regev A."/>
            <person name="Ruiz-Roldan M.C."/>
            <person name="Sain D."/>
            <person name="Sakthikumar S."/>
            <person name="Sykes S."/>
            <person name="Schwartz D.C."/>
            <person name="Turgeon B.G."/>
            <person name="Wapinski I."/>
            <person name="Yoder O."/>
            <person name="Young S."/>
            <person name="Zeng Q."/>
            <person name="Zhou S."/>
            <person name="Galagan J."/>
            <person name="Cuomo C.A."/>
            <person name="Kistler H.C."/>
            <person name="Rep M."/>
        </authorList>
    </citation>
    <scope>NUCLEOTIDE SEQUENCE [LARGE SCALE GENOMIC DNA]</scope>
    <source>
        <strain evidence="3">M3125 / FGSC 7600</strain>
    </source>
</reference>
<evidence type="ECO:0000313" key="3">
    <source>
        <dbReference type="Proteomes" id="UP000009096"/>
    </source>
</evidence>
<dbReference type="PANTHER" id="PTHR33112">
    <property type="entry name" value="DOMAIN PROTEIN, PUTATIVE-RELATED"/>
    <property type="match status" value="1"/>
</dbReference>
<organism evidence="2 3">
    <name type="scientific">Gibberella moniliformis (strain M3125 / FGSC 7600)</name>
    <name type="common">Maize ear and stalk rot fungus</name>
    <name type="synonym">Fusarium verticillioides</name>
    <dbReference type="NCBI Taxonomy" id="334819"/>
    <lineage>
        <taxon>Eukaryota</taxon>
        <taxon>Fungi</taxon>
        <taxon>Dikarya</taxon>
        <taxon>Ascomycota</taxon>
        <taxon>Pezizomycotina</taxon>
        <taxon>Sordariomycetes</taxon>
        <taxon>Hypocreomycetidae</taxon>
        <taxon>Hypocreales</taxon>
        <taxon>Nectriaceae</taxon>
        <taxon>Fusarium</taxon>
        <taxon>Fusarium fujikuroi species complex</taxon>
    </lineage>
</organism>
<dbReference type="PANTHER" id="PTHR33112:SF10">
    <property type="entry name" value="TOL"/>
    <property type="match status" value="1"/>
</dbReference>
<sequence>MLQTGLEAVENRSHTICKHHSTLSSFKQAVDDGCYVCAKLWDSVADVSIRGWSNQPGTWKPFECSLERRPWAPDWYGPIYWHIRYLEFEMAPCDYFKYKGNVFCFIPCEDDESSIRQEWAPDFQTSTSSEKVHQMISEWYETCSGSHELCPRLKSSPKFAPSRLIDIGSGDIWKLCLYPQDITDPPDYMTLSNRWAKSPSIRLISSNFEAFRKGARIQQLPKTFREAITVARRFSIRYLWIDSLCIIQDSPEDWARESLQMHLVYANSACTISATASEGPDEGLFRLRTAQETLVGHIKIPFSDGKPRRFDAWDQHHMQRLTQGPLTDRGWVFQERILSPRVLHFTTTQAVWECCEMNNSEMFPRWSPRPTDVLYTPDLKAIDAFFDEGNRRTILAKEEDKKMTVDVYQQWMNLVKTYSKCSLTSPDDRLMAMAGIAEMFKKNSGDEYLAGLWRSRIVEGLIWVVLEPEPRPQNPERVPSWSWAAVDSCVLPQRINLPRDEDLIEIIDVRTHLTQSSSRSQQVKGSIQLRGCVGEGTVRASAAFEKAQYTVLVLLEMSSMIYAYPDTLETTFQDGESFSFLPLRSTLRLWVNDPEKNPVGEPFVIIEGLILQAVCGAPSTYKRVGLFVFDSPDNVGFFGLIATLPGSGPRVARISADGSRKSTITLV</sequence>
<accession>W7MX85</accession>
<evidence type="ECO:0000313" key="2">
    <source>
        <dbReference type="EMBL" id="EWG48957.1"/>
    </source>
</evidence>
<dbReference type="AlphaFoldDB" id="W7MX85"/>
<protein>
    <recommendedName>
        <fullName evidence="1">Heterokaryon incompatibility domain-containing protein</fullName>
    </recommendedName>
</protein>
<dbReference type="Proteomes" id="UP000009096">
    <property type="component" value="Chromosome 10"/>
</dbReference>
<dbReference type="STRING" id="334819.W7MX85"/>
<dbReference type="Pfam" id="PF06985">
    <property type="entry name" value="HET"/>
    <property type="match status" value="1"/>
</dbReference>
<dbReference type="KEGG" id="fvr:FVEG_08594"/>
<gene>
    <name evidence="2" type="ORF">FVEG_08594</name>
</gene>
<dbReference type="VEuPathDB" id="FungiDB:FVEG_08594"/>
<name>W7MX85_GIBM7</name>
<dbReference type="eggNOG" id="ENOG502SIXF">
    <property type="taxonomic scope" value="Eukaryota"/>
</dbReference>
<dbReference type="EMBL" id="CM000587">
    <property type="protein sequence ID" value="EWG48957.1"/>
    <property type="molecule type" value="Genomic_DNA"/>
</dbReference>
<dbReference type="OrthoDB" id="5347061at2759"/>
<dbReference type="EMBL" id="DS022252">
    <property type="protein sequence ID" value="EWG48957.1"/>
    <property type="molecule type" value="Genomic_DNA"/>
</dbReference>
<dbReference type="InterPro" id="IPR010730">
    <property type="entry name" value="HET"/>
</dbReference>
<keyword evidence="3" id="KW-1185">Reference proteome</keyword>